<feature type="compositionally biased region" description="Pro residues" evidence="11">
    <location>
        <begin position="173"/>
        <end position="183"/>
    </location>
</feature>
<dbReference type="InterPro" id="IPR036957">
    <property type="entry name" value="Znf_PARP_sf"/>
</dbReference>
<dbReference type="PANTHER" id="PTHR33778">
    <property type="entry name" value="PROTEIN MGTC"/>
    <property type="match status" value="1"/>
</dbReference>
<feature type="compositionally biased region" description="Low complexity" evidence="11">
    <location>
        <begin position="301"/>
        <end position="313"/>
    </location>
</feature>
<dbReference type="SUPFAM" id="SSF57716">
    <property type="entry name" value="Glucocorticoid receptor-like (DNA-binding domain)"/>
    <property type="match status" value="1"/>
</dbReference>
<sequence>MAELPPLETRCPPVDPCDEEAANEELRQRLCKELDHMEKEQPLRGTPHYRGHIGASPGWAPRGPHRREQAGVATDGRAKCAEATCRAKLVPGTPRLGKVPPSLRHGHNLKTKWYHIDCMFVNFTRASRKSKTITDLADVEHLDSLSAPDRRRVAELIDAHVAERAAESGRSPSPSPRSSPPADPGNLVERCRALLGDGGRGPRVSLTNGRGETFDVAAGVFASRKRPRPRRSAPGLACWCHARCSGALDAPRRVGGGRRGPADAWLCGACEAAVHGANAAEAVAREALAAAVDAVDRDHGAAAASSGSDDGAAPRSFGARGREYPARTRRVPRRRGGCEFAERRFENRRKARKLRDASDDDGSPPPPKRSRASSSASVWSDDALSDAVRVRISPAVARSVAEHARPRPSRQALDAGKITSILSSLASGDEVKRRRRRATATEDRESAVAANALLEIFGAARAQRKRGGWNSMLRRIVAACLVHATLSFVAPLPRAAAPATRRSPTRRLRWAPPPRRPPPRLRAVALCAMYSPSIADQLQLLVRLAVAGVAGAALGFERRATRKASSPVGVRTMTLVSMGSALFTVAGLVVPQGDLGRVAAAAATGVGFLGAGVITVQRDGRSVGGLTTAATIWYAAALGVAAGTGLCFLVALSTAIATLVLRVPRRLVLRGRPGRLPRLASLPSEDADEDSDMAEMAS</sequence>
<dbReference type="PROSITE" id="PS50064">
    <property type="entry name" value="ZF_PARP_2"/>
    <property type="match status" value="1"/>
</dbReference>
<feature type="region of interest" description="Disordered" evidence="11">
    <location>
        <begin position="164"/>
        <end position="187"/>
    </location>
</feature>
<keyword evidence="7" id="KW-0862">Zinc</keyword>
<keyword evidence="6" id="KW-0863">Zinc-finger</keyword>
<evidence type="ECO:0000256" key="6">
    <source>
        <dbReference type="ARBA" id="ARBA00022771"/>
    </source>
</evidence>
<dbReference type="InParanoid" id="F0XYW2"/>
<keyword evidence="10" id="KW-0539">Nucleus</keyword>
<keyword evidence="3" id="KW-1003">Cell membrane</keyword>
<keyword evidence="4 12" id="KW-0812">Transmembrane</keyword>
<feature type="region of interest" description="Disordered" evidence="11">
    <location>
        <begin position="349"/>
        <end position="378"/>
    </location>
</feature>
<dbReference type="KEGG" id="aaf:AURANDRAFT_70654"/>
<feature type="region of interest" description="Disordered" evidence="11">
    <location>
        <begin position="42"/>
        <end position="67"/>
    </location>
</feature>
<dbReference type="GO" id="GO:0005634">
    <property type="term" value="C:nucleus"/>
    <property type="evidence" value="ECO:0007669"/>
    <property type="project" value="UniProtKB-SubCell"/>
</dbReference>
<evidence type="ECO:0000256" key="3">
    <source>
        <dbReference type="ARBA" id="ARBA00022475"/>
    </source>
</evidence>
<evidence type="ECO:0000256" key="1">
    <source>
        <dbReference type="ARBA" id="ARBA00004123"/>
    </source>
</evidence>
<dbReference type="InterPro" id="IPR049177">
    <property type="entry name" value="MgtC_SapB_SrpB_YhiD_N"/>
</dbReference>
<evidence type="ECO:0000256" key="11">
    <source>
        <dbReference type="SAM" id="MobiDB-lite"/>
    </source>
</evidence>
<dbReference type="GO" id="GO:0005886">
    <property type="term" value="C:plasma membrane"/>
    <property type="evidence" value="ECO:0007669"/>
    <property type="project" value="UniProtKB-SubCell"/>
</dbReference>
<feature type="region of interest" description="Disordered" evidence="11">
    <location>
        <begin position="301"/>
        <end position="335"/>
    </location>
</feature>
<feature type="compositionally biased region" description="Acidic residues" evidence="11">
    <location>
        <begin position="685"/>
        <end position="698"/>
    </location>
</feature>
<evidence type="ECO:0000313" key="14">
    <source>
        <dbReference type="EMBL" id="EGB12457.1"/>
    </source>
</evidence>
<dbReference type="eggNOG" id="ENOG502S8UQ">
    <property type="taxonomic scope" value="Eukaryota"/>
</dbReference>
<dbReference type="GO" id="GO:0008270">
    <property type="term" value="F:zinc ion binding"/>
    <property type="evidence" value="ECO:0007669"/>
    <property type="project" value="UniProtKB-KW"/>
</dbReference>
<dbReference type="Pfam" id="PF02308">
    <property type="entry name" value="MgtC"/>
    <property type="match status" value="1"/>
</dbReference>
<evidence type="ECO:0000313" key="15">
    <source>
        <dbReference type="Proteomes" id="UP000002729"/>
    </source>
</evidence>
<dbReference type="EMBL" id="GL833121">
    <property type="protein sequence ID" value="EGB12457.1"/>
    <property type="molecule type" value="Genomic_DNA"/>
</dbReference>
<dbReference type="RefSeq" id="XP_009033484.1">
    <property type="nucleotide sequence ID" value="XM_009035236.1"/>
</dbReference>
<evidence type="ECO:0000256" key="8">
    <source>
        <dbReference type="ARBA" id="ARBA00022989"/>
    </source>
</evidence>
<evidence type="ECO:0000256" key="10">
    <source>
        <dbReference type="ARBA" id="ARBA00023242"/>
    </source>
</evidence>
<evidence type="ECO:0000256" key="9">
    <source>
        <dbReference type="ARBA" id="ARBA00023136"/>
    </source>
</evidence>
<dbReference type="Pfam" id="PF00645">
    <property type="entry name" value="zf-PARP"/>
    <property type="match status" value="1"/>
</dbReference>
<dbReference type="PRINTS" id="PR01837">
    <property type="entry name" value="MGTCSAPBPROT"/>
</dbReference>
<reference evidence="14 15" key="1">
    <citation type="journal article" date="2011" name="Proc. Natl. Acad. Sci. U.S.A.">
        <title>Niche of harmful alga Aureococcus anophagefferens revealed through ecogenomics.</title>
        <authorList>
            <person name="Gobler C.J."/>
            <person name="Berry D.L."/>
            <person name="Dyhrman S.T."/>
            <person name="Wilhelm S.W."/>
            <person name="Salamov A."/>
            <person name="Lobanov A.V."/>
            <person name="Zhang Y."/>
            <person name="Collier J.L."/>
            <person name="Wurch L.L."/>
            <person name="Kustka A.B."/>
            <person name="Dill B.D."/>
            <person name="Shah M."/>
            <person name="VerBerkmoes N.C."/>
            <person name="Kuo A."/>
            <person name="Terry A."/>
            <person name="Pangilinan J."/>
            <person name="Lindquist E.A."/>
            <person name="Lucas S."/>
            <person name="Paulsen I.T."/>
            <person name="Hattenrath-Lehmann T.K."/>
            <person name="Talmage S.C."/>
            <person name="Walker E.A."/>
            <person name="Koch F."/>
            <person name="Burson A.M."/>
            <person name="Marcoval M.A."/>
            <person name="Tang Y.Z."/>
            <person name="Lecleir G.R."/>
            <person name="Coyne K.J."/>
            <person name="Berg G.M."/>
            <person name="Bertrand E.M."/>
            <person name="Saito M.A."/>
            <person name="Gladyshev V.N."/>
            <person name="Grigoriev I.V."/>
        </authorList>
    </citation>
    <scope>NUCLEOTIDE SEQUENCE [LARGE SCALE GENOMIC DNA]</scope>
    <source>
        <strain evidence="15">CCMP 1984</strain>
    </source>
</reference>
<evidence type="ECO:0000256" key="7">
    <source>
        <dbReference type="ARBA" id="ARBA00022833"/>
    </source>
</evidence>
<feature type="region of interest" description="Disordered" evidence="11">
    <location>
        <begin position="679"/>
        <end position="698"/>
    </location>
</feature>
<proteinExistence type="predicted"/>
<feature type="domain" description="PARP-type" evidence="13">
    <location>
        <begin position="68"/>
        <end position="159"/>
    </location>
</feature>
<keyword evidence="9 12" id="KW-0472">Membrane</keyword>
<feature type="transmembrane region" description="Helical" evidence="12">
    <location>
        <begin position="632"/>
        <end position="661"/>
    </location>
</feature>
<evidence type="ECO:0000256" key="4">
    <source>
        <dbReference type="ARBA" id="ARBA00022692"/>
    </source>
</evidence>
<dbReference type="InterPro" id="IPR001510">
    <property type="entry name" value="Znf_PARP"/>
</dbReference>
<dbReference type="PANTHER" id="PTHR33778:SF1">
    <property type="entry name" value="MAGNESIUM TRANSPORTER YHID-RELATED"/>
    <property type="match status" value="1"/>
</dbReference>
<dbReference type="InterPro" id="IPR003416">
    <property type="entry name" value="MgtC/SapB/SrpB/YhiD_fam"/>
</dbReference>
<evidence type="ECO:0000256" key="5">
    <source>
        <dbReference type="ARBA" id="ARBA00022723"/>
    </source>
</evidence>
<organism evidence="15">
    <name type="scientific">Aureococcus anophagefferens</name>
    <name type="common">Harmful bloom alga</name>
    <dbReference type="NCBI Taxonomy" id="44056"/>
    <lineage>
        <taxon>Eukaryota</taxon>
        <taxon>Sar</taxon>
        <taxon>Stramenopiles</taxon>
        <taxon>Ochrophyta</taxon>
        <taxon>Pelagophyceae</taxon>
        <taxon>Pelagomonadales</taxon>
        <taxon>Pelagomonadaceae</taxon>
        <taxon>Aureococcus</taxon>
    </lineage>
</organism>
<feature type="transmembrane region" description="Helical" evidence="12">
    <location>
        <begin position="538"/>
        <end position="556"/>
    </location>
</feature>
<protein>
    <recommendedName>
        <fullName evidence="13">PARP-type domain-containing protein</fullName>
    </recommendedName>
</protein>
<evidence type="ECO:0000259" key="13">
    <source>
        <dbReference type="PROSITE" id="PS50064"/>
    </source>
</evidence>
<keyword evidence="5" id="KW-0479">Metal-binding</keyword>
<accession>F0XYW2</accession>
<dbReference type="Gene3D" id="3.30.1740.10">
    <property type="entry name" value="Zinc finger, PARP-type"/>
    <property type="match status" value="1"/>
</dbReference>
<keyword evidence="8 12" id="KW-1133">Transmembrane helix</keyword>
<dbReference type="SMART" id="SM01336">
    <property type="entry name" value="zf-PARP"/>
    <property type="match status" value="1"/>
</dbReference>
<dbReference type="Proteomes" id="UP000002729">
    <property type="component" value="Unassembled WGS sequence"/>
</dbReference>
<evidence type="ECO:0000256" key="2">
    <source>
        <dbReference type="ARBA" id="ARBA00004651"/>
    </source>
</evidence>
<gene>
    <name evidence="14" type="ORF">AURANDRAFT_70654</name>
</gene>
<comment type="subcellular location">
    <subcellularLocation>
        <location evidence="2">Cell membrane</location>
        <topology evidence="2">Multi-pass membrane protein</topology>
    </subcellularLocation>
    <subcellularLocation>
        <location evidence="1">Nucleus</location>
    </subcellularLocation>
</comment>
<name>F0XYW2_AURAN</name>
<feature type="transmembrane region" description="Helical" evidence="12">
    <location>
        <begin position="568"/>
        <end position="590"/>
    </location>
</feature>
<dbReference type="GeneID" id="20227855"/>
<dbReference type="AlphaFoldDB" id="F0XYW2"/>
<keyword evidence="15" id="KW-1185">Reference proteome</keyword>
<dbReference type="GO" id="GO:0003677">
    <property type="term" value="F:DNA binding"/>
    <property type="evidence" value="ECO:0007669"/>
    <property type="project" value="InterPro"/>
</dbReference>
<evidence type="ECO:0000256" key="12">
    <source>
        <dbReference type="SAM" id="Phobius"/>
    </source>
</evidence>